<organism evidence="4 5">
    <name type="scientific">Ancylobacter novellus</name>
    <name type="common">Thiobacillus novellus</name>
    <dbReference type="NCBI Taxonomy" id="921"/>
    <lineage>
        <taxon>Bacteria</taxon>
        <taxon>Pseudomonadati</taxon>
        <taxon>Pseudomonadota</taxon>
        <taxon>Alphaproteobacteria</taxon>
        <taxon>Hyphomicrobiales</taxon>
        <taxon>Xanthobacteraceae</taxon>
        <taxon>Ancylobacter</taxon>
    </lineage>
</organism>
<keyword evidence="3" id="KW-0694">RNA-binding</keyword>
<evidence type="ECO:0000313" key="5">
    <source>
        <dbReference type="Proteomes" id="UP000249577"/>
    </source>
</evidence>
<keyword evidence="2" id="KW-1005">Bacterial flagellum biogenesis</keyword>
<dbReference type="GO" id="GO:0048027">
    <property type="term" value="F:mRNA 5'-UTR binding"/>
    <property type="evidence" value="ECO:0007669"/>
    <property type="project" value="InterPro"/>
</dbReference>
<dbReference type="GO" id="GO:0044781">
    <property type="term" value="P:bacterial-type flagellum organization"/>
    <property type="evidence" value="ECO:0007669"/>
    <property type="project" value="UniProtKB-KW"/>
</dbReference>
<keyword evidence="4" id="KW-0969">Cilium</keyword>
<dbReference type="Pfam" id="PF07378">
    <property type="entry name" value="FlbT"/>
    <property type="match status" value="1"/>
</dbReference>
<keyword evidence="1" id="KW-0678">Repressor</keyword>
<accession>A0A2W5MN01</accession>
<evidence type="ECO:0000256" key="3">
    <source>
        <dbReference type="ARBA" id="ARBA00022884"/>
    </source>
</evidence>
<evidence type="ECO:0000313" key="4">
    <source>
        <dbReference type="EMBL" id="PZQ19063.1"/>
    </source>
</evidence>
<reference evidence="4 5" key="1">
    <citation type="submission" date="2017-08" db="EMBL/GenBank/DDBJ databases">
        <title>Infants hospitalized years apart are colonized by the same room-sourced microbial strains.</title>
        <authorList>
            <person name="Brooks B."/>
            <person name="Olm M.R."/>
            <person name="Firek B.A."/>
            <person name="Baker R."/>
            <person name="Thomas B.C."/>
            <person name="Morowitz M.J."/>
            <person name="Banfield J.F."/>
        </authorList>
    </citation>
    <scope>NUCLEOTIDE SEQUENCE [LARGE SCALE GENOMIC DNA]</scope>
    <source>
        <strain evidence="4">S2_005_003_R2_43</strain>
    </source>
</reference>
<dbReference type="GO" id="GO:0006402">
    <property type="term" value="P:mRNA catabolic process"/>
    <property type="evidence" value="ECO:0007669"/>
    <property type="project" value="InterPro"/>
</dbReference>
<dbReference type="Proteomes" id="UP000249577">
    <property type="component" value="Unassembled WGS sequence"/>
</dbReference>
<name>A0A2W5MN01_ANCNO</name>
<sequence>MTLKVDLKPGERIVVGRSVVTNGATRSTLLIDGAEPVLRERDILKESDADTPAKRIAYVVQMMYLAGSPDALLPAYTELARDVMKAAPSMIGLVEGATNHVLTGQLYKAFREARKLVAHEASIFKHANRGASLRADGADDGESA</sequence>
<gene>
    <name evidence="4" type="primary">flbT</name>
    <name evidence="4" type="ORF">DI565_01330</name>
</gene>
<dbReference type="AlphaFoldDB" id="A0A2W5MN01"/>
<keyword evidence="4" id="KW-0966">Cell projection</keyword>
<keyword evidence="4" id="KW-0282">Flagellum</keyword>
<proteinExistence type="predicted"/>
<comment type="caution">
    <text evidence="4">The sequence shown here is derived from an EMBL/GenBank/DDBJ whole genome shotgun (WGS) entry which is preliminary data.</text>
</comment>
<dbReference type="GO" id="GO:1902209">
    <property type="term" value="P:negative regulation of bacterial-type flagellum assembly"/>
    <property type="evidence" value="ECO:0007669"/>
    <property type="project" value="InterPro"/>
</dbReference>
<evidence type="ECO:0000256" key="1">
    <source>
        <dbReference type="ARBA" id="ARBA00022491"/>
    </source>
</evidence>
<dbReference type="InterPro" id="IPR009967">
    <property type="entry name" value="Flagellum_FlbT"/>
</dbReference>
<protein>
    <submittedName>
        <fullName evidence="4">Flagellar biosynthesis repressor FlbT</fullName>
    </submittedName>
</protein>
<dbReference type="EMBL" id="QFPN01000001">
    <property type="protein sequence ID" value="PZQ19063.1"/>
    <property type="molecule type" value="Genomic_DNA"/>
</dbReference>
<evidence type="ECO:0000256" key="2">
    <source>
        <dbReference type="ARBA" id="ARBA00022795"/>
    </source>
</evidence>